<accession>A0A6V7PI31</accession>
<organism evidence="1">
    <name type="scientific">Ananas comosus var. bracteatus</name>
    <name type="common">red pineapple</name>
    <dbReference type="NCBI Taxonomy" id="296719"/>
    <lineage>
        <taxon>Eukaryota</taxon>
        <taxon>Viridiplantae</taxon>
        <taxon>Streptophyta</taxon>
        <taxon>Embryophyta</taxon>
        <taxon>Tracheophyta</taxon>
        <taxon>Spermatophyta</taxon>
        <taxon>Magnoliopsida</taxon>
        <taxon>Liliopsida</taxon>
        <taxon>Poales</taxon>
        <taxon>Bromeliaceae</taxon>
        <taxon>Bromelioideae</taxon>
        <taxon>Ananas</taxon>
    </lineage>
</organism>
<sequence length="105" mass="12313">MEVCKKGGMLEDGRENMRYYSSSWINEDPNQVPLHKDFEISKIRNKCLKRLFPNNEERIVVNEKFAIFPLPERDLMSMTQLKIRGPLNERNGGSFMVPQHLCSKI</sequence>
<dbReference type="EMBL" id="LR862148">
    <property type="protein sequence ID" value="CAD1830166.1"/>
    <property type="molecule type" value="Genomic_DNA"/>
</dbReference>
<protein>
    <submittedName>
        <fullName evidence="1">Uncharacterized protein</fullName>
    </submittedName>
</protein>
<dbReference type="AlphaFoldDB" id="A0A6V7PI31"/>
<name>A0A6V7PI31_ANACO</name>
<gene>
    <name evidence="1" type="ORF">CB5_LOCUS13377</name>
</gene>
<reference evidence="1" key="1">
    <citation type="submission" date="2020-07" db="EMBL/GenBank/DDBJ databases">
        <authorList>
            <person name="Lin J."/>
        </authorList>
    </citation>
    <scope>NUCLEOTIDE SEQUENCE</scope>
</reference>
<proteinExistence type="predicted"/>
<evidence type="ECO:0000313" key="1">
    <source>
        <dbReference type="EMBL" id="CAD1830166.1"/>
    </source>
</evidence>